<dbReference type="Gene3D" id="3.40.50.280">
    <property type="entry name" value="Cobalamin-binding domain"/>
    <property type="match status" value="1"/>
</dbReference>
<organism evidence="2">
    <name type="scientific">Dictyoglomus thermophilum</name>
    <dbReference type="NCBI Taxonomy" id="14"/>
    <lineage>
        <taxon>Bacteria</taxon>
        <taxon>Pseudomonadati</taxon>
        <taxon>Dictyoglomota</taxon>
        <taxon>Dictyoglomia</taxon>
        <taxon>Dictyoglomales</taxon>
        <taxon>Dictyoglomaceae</taxon>
        <taxon>Dictyoglomus</taxon>
    </lineage>
</organism>
<dbReference type="SMART" id="SM00729">
    <property type="entry name" value="Elp3"/>
    <property type="match status" value="1"/>
</dbReference>
<dbReference type="PROSITE" id="PS51918">
    <property type="entry name" value="RADICAL_SAM"/>
    <property type="match status" value="1"/>
</dbReference>
<comment type="caution">
    <text evidence="2">The sequence shown here is derived from an EMBL/GenBank/DDBJ whole genome shotgun (WGS) entry which is preliminary data.</text>
</comment>
<dbReference type="InterPro" id="IPR023404">
    <property type="entry name" value="rSAM_horseshoe"/>
</dbReference>
<dbReference type="PANTHER" id="PTHR42731:SF1">
    <property type="entry name" value="RADICAL SAM DOMAIN PROTEIN"/>
    <property type="match status" value="1"/>
</dbReference>
<name>A0A7V3ZIZ7_DICTH</name>
<gene>
    <name evidence="2" type="ORF">ENU78_05220</name>
</gene>
<dbReference type="NCBIfam" id="TIGR03960">
    <property type="entry name" value="rSAM_fuse_unch"/>
    <property type="match status" value="1"/>
</dbReference>
<evidence type="ECO:0000313" key="2">
    <source>
        <dbReference type="EMBL" id="HGK23833.1"/>
    </source>
</evidence>
<dbReference type="SFLD" id="SFLDG01082">
    <property type="entry name" value="B12-binding_domain_containing"/>
    <property type="match status" value="1"/>
</dbReference>
<dbReference type="Pfam" id="PF19864">
    <property type="entry name" value="Radical_SAM_N2"/>
    <property type="match status" value="1"/>
</dbReference>
<dbReference type="InterPro" id="IPR006638">
    <property type="entry name" value="Elp3/MiaA/NifB-like_rSAM"/>
</dbReference>
<reference evidence="2" key="1">
    <citation type="journal article" date="2020" name="mSystems">
        <title>Genome- and Community-Level Interaction Insights into Carbon Utilization and Element Cycling Functions of Hydrothermarchaeota in Hydrothermal Sediment.</title>
        <authorList>
            <person name="Zhou Z."/>
            <person name="Liu Y."/>
            <person name="Xu W."/>
            <person name="Pan J."/>
            <person name="Luo Z.H."/>
            <person name="Li M."/>
        </authorList>
    </citation>
    <scope>NUCLEOTIDE SEQUENCE [LARGE SCALE GENOMIC DNA]</scope>
    <source>
        <strain evidence="2">SpSt-70</strain>
    </source>
</reference>
<dbReference type="SUPFAM" id="SSF102114">
    <property type="entry name" value="Radical SAM enzymes"/>
    <property type="match status" value="1"/>
</dbReference>
<dbReference type="Pfam" id="PF04055">
    <property type="entry name" value="Radical_SAM"/>
    <property type="match status" value="1"/>
</dbReference>
<dbReference type="SFLD" id="SFLDS00029">
    <property type="entry name" value="Radical_SAM"/>
    <property type="match status" value="1"/>
</dbReference>
<dbReference type="GO" id="GO:0003824">
    <property type="term" value="F:catalytic activity"/>
    <property type="evidence" value="ECO:0007669"/>
    <property type="project" value="InterPro"/>
</dbReference>
<dbReference type="InterPro" id="IPR045784">
    <property type="entry name" value="Radical_SAM_N2"/>
</dbReference>
<dbReference type="Gene3D" id="3.80.30.20">
    <property type="entry name" value="tm_1862 like domain"/>
    <property type="match status" value="1"/>
</dbReference>
<dbReference type="GO" id="GO:0051536">
    <property type="term" value="F:iron-sulfur cluster binding"/>
    <property type="evidence" value="ECO:0007669"/>
    <property type="project" value="InterPro"/>
</dbReference>
<protein>
    <submittedName>
        <fullName evidence="2">TIGR03960 family B12-binding radical SAM protein</fullName>
    </submittedName>
</protein>
<proteinExistence type="predicted"/>
<evidence type="ECO:0000259" key="1">
    <source>
        <dbReference type="PROSITE" id="PS51918"/>
    </source>
</evidence>
<dbReference type="EMBL" id="DTDV01000015">
    <property type="protein sequence ID" value="HGK23833.1"/>
    <property type="molecule type" value="Genomic_DNA"/>
</dbReference>
<dbReference type="PANTHER" id="PTHR42731">
    <property type="entry name" value="SLL1084 PROTEIN"/>
    <property type="match status" value="1"/>
</dbReference>
<sequence>MIDIDSLLSDIEKPSRYIGNEHNIIIKPWNEVKLRVALAFPDLYEIGMSHLGFQIIYHLLNRRDDVLCERVFVPGIDLEKKLKDKRLPLFTLESKKPVNMFDWVAFSLAYELTYSGVLTILNLANIPLFSKDRDEKYPLVIAGGPTVLNPEPIADFFDIIFIGEAEEALDEIVDTYIEWKEEEKKSKIEFFRSVSKIEGVYIPSLYEVEYKNGKFYSINPKYDWVPKIVKRRIVYDLDNAFFPTKPIVPIQQVVHDRGSVEIMRGCQRNCRFCLAGYIYRPKRYRSVEKVIDYTREIIKNTGYEEISLLSLSSSDYPEIERLVNLLTEEFSKKMVNFSLPSLRADNFSLSLAEKISKVRKSGLTFAIESGSERLRRVINKGLREEDFLKTLEVAFQKGWNSIKLYFMLGLPTETNEDIYQTVDLIYKILKLNKSAKLHLSFSVFIPKPHTPFQWEKFEEKNVIEERKQILFRHLNKKRNITIDVHDYNMSFLEAVLSRGDRRLAKVIFEAWEKGSRLEGWKEYLNLQYWNNAFREIGISPTVYTGELDIEEKLPWDHIFAVSKYYLMKERERAYKNIESGACEWRISCDFCGVDHGE</sequence>
<dbReference type="InterPro" id="IPR023862">
    <property type="entry name" value="CHP03960_rSAM"/>
</dbReference>
<dbReference type="InterPro" id="IPR058240">
    <property type="entry name" value="rSAM_sf"/>
</dbReference>
<dbReference type="InterPro" id="IPR007197">
    <property type="entry name" value="rSAM"/>
</dbReference>
<feature type="domain" description="Radical SAM core" evidence="1">
    <location>
        <begin position="252"/>
        <end position="483"/>
    </location>
</feature>
<dbReference type="AlphaFoldDB" id="A0A7V3ZIZ7"/>
<dbReference type="CDD" id="cd01335">
    <property type="entry name" value="Radical_SAM"/>
    <property type="match status" value="1"/>
</dbReference>
<accession>A0A7V3ZIZ7</accession>